<dbReference type="OrthoDB" id="116921at2"/>
<dbReference type="STRING" id="290397.Adeh_1459"/>
<dbReference type="AlphaFoldDB" id="Q2IHU8"/>
<sequence>MPDATEHRVLVRAAERGAAHTTGHPYDPRAEVHGWMLSRATGLGRVAVNLAWLEPGKESAVYHLHHREEEWAYVLEGRGVVELDGTDHPIAAGDFVALPPGVAHQVRNDSTDARLWLLEGGEVIPDVEVADFPKLGRRLVRTGTRHAVYPLDAEVPFLPPDAEPPRELFGLPPPGARPRLLVRAGERGEARPYSHPQNPRSEVRLQWLSRPALKRISAGIAAVPAGRESFVKHVHRHDEEWMYVLSGRGVALLGDREEPIVPGDFLGFRPGGEPHNLRAAADAELVYLQGGDAWSRDTIEIVDMPELGLRKTFVGTRSAMTFPVDAALEGET</sequence>
<dbReference type="eggNOG" id="COG3837">
    <property type="taxonomic scope" value="Bacteria"/>
</dbReference>
<dbReference type="SUPFAM" id="SSF51182">
    <property type="entry name" value="RmlC-like cupins"/>
    <property type="match status" value="1"/>
</dbReference>
<feature type="domain" description="Cupin type-2" evidence="2">
    <location>
        <begin position="221"/>
        <end position="288"/>
    </location>
</feature>
<evidence type="ECO:0000259" key="2">
    <source>
        <dbReference type="Pfam" id="PF07883"/>
    </source>
</evidence>
<dbReference type="EMBL" id="CP000251">
    <property type="protein sequence ID" value="ABC81232.1"/>
    <property type="molecule type" value="Genomic_DNA"/>
</dbReference>
<dbReference type="GO" id="GO:0046872">
    <property type="term" value="F:metal ion binding"/>
    <property type="evidence" value="ECO:0007669"/>
    <property type="project" value="UniProtKB-KW"/>
</dbReference>
<dbReference type="InterPro" id="IPR011051">
    <property type="entry name" value="RmlC_Cupin_sf"/>
</dbReference>
<dbReference type="RefSeq" id="WP_011420515.1">
    <property type="nucleotide sequence ID" value="NC_007760.1"/>
</dbReference>
<keyword evidence="1" id="KW-0479">Metal-binding</keyword>
<dbReference type="HOGENOM" id="CLU_833257_0_0_7"/>
<evidence type="ECO:0000313" key="3">
    <source>
        <dbReference type="EMBL" id="ABC81232.1"/>
    </source>
</evidence>
<organism evidence="3 4">
    <name type="scientific">Anaeromyxobacter dehalogenans (strain 2CP-C)</name>
    <dbReference type="NCBI Taxonomy" id="290397"/>
    <lineage>
        <taxon>Bacteria</taxon>
        <taxon>Pseudomonadati</taxon>
        <taxon>Myxococcota</taxon>
        <taxon>Myxococcia</taxon>
        <taxon>Myxococcales</taxon>
        <taxon>Cystobacterineae</taxon>
        <taxon>Anaeromyxobacteraceae</taxon>
        <taxon>Anaeromyxobacter</taxon>
    </lineage>
</organism>
<protein>
    <recommendedName>
        <fullName evidence="2">Cupin type-2 domain-containing protein</fullName>
    </recommendedName>
</protein>
<dbReference type="InterPro" id="IPR013096">
    <property type="entry name" value="Cupin_2"/>
</dbReference>
<feature type="domain" description="Cupin type-2" evidence="2">
    <location>
        <begin position="53"/>
        <end position="113"/>
    </location>
</feature>
<reference evidence="3 4" key="1">
    <citation type="submission" date="2006-01" db="EMBL/GenBank/DDBJ databases">
        <title>Complete sequence of Anaeromyxobacter dehalogenans 2CP-C.</title>
        <authorList>
            <consortium name="US DOE Joint Genome Institute"/>
            <person name="Copeland A."/>
            <person name="Lucas S."/>
            <person name="Lapidus A."/>
            <person name="Barry K."/>
            <person name="Detter J.C."/>
            <person name="Glavina T."/>
            <person name="Hammon N."/>
            <person name="Israni S."/>
            <person name="Pitluck S."/>
            <person name="Brettin T."/>
            <person name="Bruce D."/>
            <person name="Han C."/>
            <person name="Tapia R."/>
            <person name="Gilna P."/>
            <person name="Kiss H."/>
            <person name="Schmutz J."/>
            <person name="Larimer F."/>
            <person name="Land M."/>
            <person name="Kyrpides N."/>
            <person name="Anderson I."/>
            <person name="Sanford R.A."/>
            <person name="Ritalahti K.M."/>
            <person name="Thomas H.S."/>
            <person name="Kirby J.R."/>
            <person name="Zhulin I.B."/>
            <person name="Loeffler F.E."/>
            <person name="Richardson P."/>
        </authorList>
    </citation>
    <scope>NUCLEOTIDE SEQUENCE [LARGE SCALE GENOMIC DNA]</scope>
    <source>
        <strain evidence="3 4">2CP-C</strain>
    </source>
</reference>
<proteinExistence type="predicted"/>
<name>Q2IHU8_ANADE</name>
<dbReference type="Proteomes" id="UP000001935">
    <property type="component" value="Chromosome"/>
</dbReference>
<accession>Q2IHU8</accession>
<dbReference type="PANTHER" id="PTHR35848">
    <property type="entry name" value="OXALATE-BINDING PROTEIN"/>
    <property type="match status" value="1"/>
</dbReference>
<dbReference type="InterPro" id="IPR014710">
    <property type="entry name" value="RmlC-like_jellyroll"/>
</dbReference>
<dbReference type="InterPro" id="IPR051610">
    <property type="entry name" value="GPI/OXD"/>
</dbReference>
<evidence type="ECO:0000313" key="4">
    <source>
        <dbReference type="Proteomes" id="UP000001935"/>
    </source>
</evidence>
<dbReference type="KEGG" id="ade:Adeh_1459"/>
<evidence type="ECO:0000256" key="1">
    <source>
        <dbReference type="ARBA" id="ARBA00022723"/>
    </source>
</evidence>
<dbReference type="Gene3D" id="2.60.120.10">
    <property type="entry name" value="Jelly Rolls"/>
    <property type="match status" value="2"/>
</dbReference>
<gene>
    <name evidence="3" type="ordered locus">Adeh_1459</name>
</gene>
<dbReference type="CDD" id="cd02224">
    <property type="entry name" value="cupin_SPO2919-like"/>
    <property type="match status" value="1"/>
</dbReference>
<dbReference type="Pfam" id="PF07883">
    <property type="entry name" value="Cupin_2"/>
    <property type="match status" value="2"/>
</dbReference>